<evidence type="ECO:0000256" key="1">
    <source>
        <dbReference type="ARBA" id="ARBA00004123"/>
    </source>
</evidence>
<dbReference type="InterPro" id="IPR005172">
    <property type="entry name" value="CRC"/>
</dbReference>
<dbReference type="OrthoDB" id="6283463at2759"/>
<dbReference type="PROSITE" id="PS51634">
    <property type="entry name" value="CRC"/>
    <property type="match status" value="1"/>
</dbReference>
<reference evidence="6 7" key="1">
    <citation type="journal article" date="2007" name="Nature">
        <title>Evolution of genes and genomes on the Drosophila phylogeny.</title>
        <authorList>
            <consortium name="Drosophila 12 Genomes Consortium"/>
            <person name="Clark A.G."/>
            <person name="Eisen M.B."/>
            <person name="Smith D.R."/>
            <person name="Bergman C.M."/>
            <person name="Oliver B."/>
            <person name="Markow T.A."/>
            <person name="Kaufman T.C."/>
            <person name="Kellis M."/>
            <person name="Gelbart W."/>
            <person name="Iyer V.N."/>
            <person name="Pollard D.A."/>
            <person name="Sackton T.B."/>
            <person name="Larracuente A.M."/>
            <person name="Singh N.D."/>
            <person name="Abad J.P."/>
            <person name="Abt D.N."/>
            <person name="Adryan B."/>
            <person name="Aguade M."/>
            <person name="Akashi H."/>
            <person name="Anderson W.W."/>
            <person name="Aquadro C.F."/>
            <person name="Ardell D.H."/>
            <person name="Arguello R."/>
            <person name="Artieri C.G."/>
            <person name="Barbash D.A."/>
            <person name="Barker D."/>
            <person name="Barsanti P."/>
            <person name="Batterham P."/>
            <person name="Batzoglou S."/>
            <person name="Begun D."/>
            <person name="Bhutkar A."/>
            <person name="Blanco E."/>
            <person name="Bosak S.A."/>
            <person name="Bradley R.K."/>
            <person name="Brand A.D."/>
            <person name="Brent M.R."/>
            <person name="Brooks A.N."/>
            <person name="Brown R.H."/>
            <person name="Butlin R.K."/>
            <person name="Caggese C."/>
            <person name="Calvi B.R."/>
            <person name="Bernardo de Carvalho A."/>
            <person name="Caspi A."/>
            <person name="Castrezana S."/>
            <person name="Celniker S.E."/>
            <person name="Chang J.L."/>
            <person name="Chapple C."/>
            <person name="Chatterji S."/>
            <person name="Chinwalla A."/>
            <person name="Civetta A."/>
            <person name="Clifton S.W."/>
            <person name="Comeron J.M."/>
            <person name="Costello J.C."/>
            <person name="Coyne J.A."/>
            <person name="Daub J."/>
            <person name="David R.G."/>
            <person name="Delcher A.L."/>
            <person name="Delehaunty K."/>
            <person name="Do C.B."/>
            <person name="Ebling H."/>
            <person name="Edwards K."/>
            <person name="Eickbush T."/>
            <person name="Evans J.D."/>
            <person name="Filipski A."/>
            <person name="Findeiss S."/>
            <person name="Freyhult E."/>
            <person name="Fulton L."/>
            <person name="Fulton R."/>
            <person name="Garcia A.C."/>
            <person name="Gardiner A."/>
            <person name="Garfield D.A."/>
            <person name="Garvin B.E."/>
            <person name="Gibson G."/>
            <person name="Gilbert D."/>
            <person name="Gnerre S."/>
            <person name="Godfrey J."/>
            <person name="Good R."/>
            <person name="Gotea V."/>
            <person name="Gravely B."/>
            <person name="Greenberg A.J."/>
            <person name="Griffiths-Jones S."/>
            <person name="Gross S."/>
            <person name="Guigo R."/>
            <person name="Gustafson E.A."/>
            <person name="Haerty W."/>
            <person name="Hahn M.W."/>
            <person name="Halligan D.L."/>
            <person name="Halpern A.L."/>
            <person name="Halter G.M."/>
            <person name="Han M.V."/>
            <person name="Heger A."/>
            <person name="Hillier L."/>
            <person name="Hinrichs A.S."/>
            <person name="Holmes I."/>
            <person name="Hoskins R.A."/>
            <person name="Hubisz M.J."/>
            <person name="Hultmark D."/>
            <person name="Huntley M.A."/>
            <person name="Jaffe D.B."/>
            <person name="Jagadeeshan S."/>
            <person name="Jeck W.R."/>
            <person name="Johnson J."/>
            <person name="Jones C.D."/>
            <person name="Jordan W.C."/>
            <person name="Karpen G.H."/>
            <person name="Kataoka E."/>
            <person name="Keightley P.D."/>
            <person name="Kheradpour P."/>
            <person name="Kirkness E.F."/>
            <person name="Koerich L.B."/>
            <person name="Kristiansen K."/>
            <person name="Kudrna D."/>
            <person name="Kulathinal R.J."/>
            <person name="Kumar S."/>
            <person name="Kwok R."/>
            <person name="Lander E."/>
            <person name="Langley C.H."/>
            <person name="Lapoint R."/>
            <person name="Lazzaro B.P."/>
            <person name="Lee S.J."/>
            <person name="Levesque L."/>
            <person name="Li R."/>
            <person name="Lin C.F."/>
            <person name="Lin M.F."/>
            <person name="Lindblad-Toh K."/>
            <person name="Llopart A."/>
            <person name="Long M."/>
            <person name="Low L."/>
            <person name="Lozovsky E."/>
            <person name="Lu J."/>
            <person name="Luo M."/>
            <person name="Machado C.A."/>
            <person name="Makalowski W."/>
            <person name="Marzo M."/>
            <person name="Matsuda M."/>
            <person name="Matzkin L."/>
            <person name="McAllister B."/>
            <person name="McBride C.S."/>
            <person name="McKernan B."/>
            <person name="McKernan K."/>
            <person name="Mendez-Lago M."/>
            <person name="Minx P."/>
            <person name="Mollenhauer M.U."/>
            <person name="Montooth K."/>
            <person name="Mount S.M."/>
            <person name="Mu X."/>
            <person name="Myers E."/>
            <person name="Negre B."/>
            <person name="Newfeld S."/>
            <person name="Nielsen R."/>
            <person name="Noor M.A."/>
            <person name="O'Grady P."/>
            <person name="Pachter L."/>
            <person name="Papaceit M."/>
            <person name="Parisi M.J."/>
            <person name="Parisi M."/>
            <person name="Parts L."/>
            <person name="Pedersen J.S."/>
            <person name="Pesole G."/>
            <person name="Phillippy A.M."/>
            <person name="Ponting C.P."/>
            <person name="Pop M."/>
            <person name="Porcelli D."/>
            <person name="Powell J.R."/>
            <person name="Prohaska S."/>
            <person name="Pruitt K."/>
            <person name="Puig M."/>
            <person name="Quesneville H."/>
            <person name="Ram K.R."/>
            <person name="Rand D."/>
            <person name="Rasmussen M.D."/>
            <person name="Reed L.K."/>
            <person name="Reenan R."/>
            <person name="Reily A."/>
            <person name="Remington K.A."/>
            <person name="Rieger T.T."/>
            <person name="Ritchie M.G."/>
            <person name="Robin C."/>
            <person name="Rogers Y.H."/>
            <person name="Rohde C."/>
            <person name="Rozas J."/>
            <person name="Rubenfield M.J."/>
            <person name="Ruiz A."/>
            <person name="Russo S."/>
            <person name="Salzberg S.L."/>
            <person name="Sanchez-Gracia A."/>
            <person name="Saranga D.J."/>
            <person name="Sato H."/>
            <person name="Schaeffer S.W."/>
            <person name="Schatz M.C."/>
            <person name="Schlenke T."/>
            <person name="Schwartz R."/>
            <person name="Segarra C."/>
            <person name="Singh R.S."/>
            <person name="Sirot L."/>
            <person name="Sirota M."/>
            <person name="Sisneros N.B."/>
            <person name="Smith C.D."/>
            <person name="Smith T.F."/>
            <person name="Spieth J."/>
            <person name="Stage D.E."/>
            <person name="Stark A."/>
            <person name="Stephan W."/>
            <person name="Strausberg R.L."/>
            <person name="Strempel S."/>
            <person name="Sturgill D."/>
            <person name="Sutton G."/>
            <person name="Sutton G.G."/>
            <person name="Tao W."/>
            <person name="Teichmann S."/>
            <person name="Tobari Y.N."/>
            <person name="Tomimura Y."/>
            <person name="Tsolas J.M."/>
            <person name="Valente V.L."/>
            <person name="Venter E."/>
            <person name="Venter J.C."/>
            <person name="Vicario S."/>
            <person name="Vieira F.G."/>
            <person name="Vilella A.J."/>
            <person name="Villasante A."/>
            <person name="Walenz B."/>
            <person name="Wang J."/>
            <person name="Wasserman M."/>
            <person name="Watts T."/>
            <person name="Wilson D."/>
            <person name="Wilson R.K."/>
            <person name="Wing R.A."/>
            <person name="Wolfner M.F."/>
            <person name="Wong A."/>
            <person name="Wong G.K."/>
            <person name="Wu C.I."/>
            <person name="Wu G."/>
            <person name="Yamamoto D."/>
            <person name="Yang H.P."/>
            <person name="Yang S.P."/>
            <person name="Yorke J.A."/>
            <person name="Yoshida K."/>
            <person name="Zdobnov E."/>
            <person name="Zhang P."/>
            <person name="Zhang Y."/>
            <person name="Zimin A.V."/>
            <person name="Baldwin J."/>
            <person name="Abdouelleil A."/>
            <person name="Abdulkadir J."/>
            <person name="Abebe A."/>
            <person name="Abera B."/>
            <person name="Abreu J."/>
            <person name="Acer S.C."/>
            <person name="Aftuck L."/>
            <person name="Alexander A."/>
            <person name="An P."/>
            <person name="Anderson E."/>
            <person name="Anderson S."/>
            <person name="Arachi H."/>
            <person name="Azer M."/>
            <person name="Bachantsang P."/>
            <person name="Barry A."/>
            <person name="Bayul T."/>
            <person name="Berlin A."/>
            <person name="Bessette D."/>
            <person name="Bloom T."/>
            <person name="Blye J."/>
            <person name="Boguslavskiy L."/>
            <person name="Bonnet C."/>
            <person name="Boukhgalter B."/>
            <person name="Bourzgui I."/>
            <person name="Brown A."/>
            <person name="Cahill P."/>
            <person name="Channer S."/>
            <person name="Cheshatsang Y."/>
            <person name="Chuda L."/>
            <person name="Citroen M."/>
            <person name="Collymore A."/>
            <person name="Cooke P."/>
            <person name="Costello M."/>
            <person name="D'Aco K."/>
            <person name="Daza R."/>
            <person name="De Haan G."/>
            <person name="DeGray S."/>
            <person name="DeMaso C."/>
            <person name="Dhargay N."/>
            <person name="Dooley K."/>
            <person name="Dooley E."/>
            <person name="Doricent M."/>
            <person name="Dorje P."/>
            <person name="Dorjee K."/>
            <person name="Dupes A."/>
            <person name="Elong R."/>
            <person name="Falk J."/>
            <person name="Farina A."/>
            <person name="Faro S."/>
            <person name="Ferguson D."/>
            <person name="Fisher S."/>
            <person name="Foley C.D."/>
            <person name="Franke A."/>
            <person name="Friedrich D."/>
            <person name="Gadbois L."/>
            <person name="Gearin G."/>
            <person name="Gearin C.R."/>
            <person name="Giannoukos G."/>
            <person name="Goode T."/>
            <person name="Graham J."/>
            <person name="Grandbois E."/>
            <person name="Grewal S."/>
            <person name="Gyaltsen K."/>
            <person name="Hafez N."/>
            <person name="Hagos B."/>
            <person name="Hall J."/>
            <person name="Henson C."/>
            <person name="Hollinger A."/>
            <person name="Honan T."/>
            <person name="Huard M.D."/>
            <person name="Hughes L."/>
            <person name="Hurhula B."/>
            <person name="Husby M.E."/>
            <person name="Kamat A."/>
            <person name="Kanga B."/>
            <person name="Kashin S."/>
            <person name="Khazanovich D."/>
            <person name="Kisner P."/>
            <person name="Lance K."/>
            <person name="Lara M."/>
            <person name="Lee W."/>
            <person name="Lennon N."/>
            <person name="Letendre F."/>
            <person name="LeVine R."/>
            <person name="Lipovsky A."/>
            <person name="Liu X."/>
            <person name="Liu J."/>
            <person name="Liu S."/>
            <person name="Lokyitsang T."/>
            <person name="Lokyitsang Y."/>
            <person name="Lubonja R."/>
            <person name="Lui A."/>
            <person name="MacDonald P."/>
            <person name="Magnisalis V."/>
            <person name="Maru K."/>
            <person name="Matthews C."/>
            <person name="McCusker W."/>
            <person name="McDonough S."/>
            <person name="Mehta T."/>
            <person name="Meldrim J."/>
            <person name="Meneus L."/>
            <person name="Mihai O."/>
            <person name="Mihalev A."/>
            <person name="Mihova T."/>
            <person name="Mittelman R."/>
            <person name="Mlenga V."/>
            <person name="Montmayeur A."/>
            <person name="Mulrain L."/>
            <person name="Navidi A."/>
            <person name="Naylor J."/>
            <person name="Negash T."/>
            <person name="Nguyen T."/>
            <person name="Nguyen N."/>
            <person name="Nicol R."/>
            <person name="Norbu C."/>
            <person name="Norbu N."/>
            <person name="Novod N."/>
            <person name="O'Neill B."/>
            <person name="Osman S."/>
            <person name="Markiewicz E."/>
            <person name="Oyono O.L."/>
            <person name="Patti C."/>
            <person name="Phunkhang P."/>
            <person name="Pierre F."/>
            <person name="Priest M."/>
            <person name="Raghuraman S."/>
            <person name="Rege F."/>
            <person name="Reyes R."/>
            <person name="Rise C."/>
            <person name="Rogov P."/>
            <person name="Ross K."/>
            <person name="Ryan E."/>
            <person name="Settipalli S."/>
            <person name="Shea T."/>
            <person name="Sherpa N."/>
            <person name="Shi L."/>
            <person name="Shih D."/>
            <person name="Sparrow T."/>
            <person name="Spaulding J."/>
            <person name="Stalker J."/>
            <person name="Stange-Thomann N."/>
            <person name="Stavropoulos S."/>
            <person name="Stone C."/>
            <person name="Strader C."/>
            <person name="Tesfaye S."/>
            <person name="Thomson T."/>
            <person name="Thoulutsang Y."/>
            <person name="Thoulutsang D."/>
            <person name="Topham K."/>
            <person name="Topping I."/>
            <person name="Tsamla T."/>
            <person name="Vassiliev H."/>
            <person name="Vo A."/>
            <person name="Wangchuk T."/>
            <person name="Wangdi T."/>
            <person name="Weiand M."/>
            <person name="Wilkinson J."/>
            <person name="Wilson A."/>
            <person name="Yadav S."/>
            <person name="Young G."/>
            <person name="Yu Q."/>
            <person name="Zembek L."/>
            <person name="Zhong D."/>
            <person name="Zimmer A."/>
            <person name="Zwirko Z."/>
            <person name="Jaffe D.B."/>
            <person name="Alvarez P."/>
            <person name="Brockman W."/>
            <person name="Butler J."/>
            <person name="Chin C."/>
            <person name="Gnerre S."/>
            <person name="Grabherr M."/>
            <person name="Kleber M."/>
            <person name="Mauceli E."/>
            <person name="MacCallum I."/>
        </authorList>
    </citation>
    <scope>NUCLEOTIDE SEQUENCE [LARGE SCALE GENOMIC DNA]</scope>
    <source>
        <strain evidence="7">Tucson 14024-0371.13</strain>
    </source>
</reference>
<accession>B3MGZ6</accession>
<feature type="region of interest" description="Disordered" evidence="4">
    <location>
        <begin position="238"/>
        <end position="259"/>
    </location>
</feature>
<keyword evidence="3" id="KW-0539">Nucleus</keyword>
<comment type="subcellular location">
    <subcellularLocation>
        <location evidence="1">Nucleus</location>
    </subcellularLocation>
</comment>
<dbReference type="FunCoup" id="B3MGZ6">
    <property type="interactions" value="1702"/>
</dbReference>
<dbReference type="SMR" id="B3MGZ6"/>
<evidence type="ECO:0000313" key="6">
    <source>
        <dbReference type="EMBL" id="EDV37914.1"/>
    </source>
</evidence>
<dbReference type="eggNOG" id="KOG1171">
    <property type="taxonomic scope" value="Eukaryota"/>
</dbReference>
<evidence type="ECO:0000313" key="7">
    <source>
        <dbReference type="Proteomes" id="UP000007801"/>
    </source>
</evidence>
<dbReference type="GO" id="GO:0005634">
    <property type="term" value="C:nucleus"/>
    <property type="evidence" value="ECO:0007669"/>
    <property type="project" value="UniProtKB-SubCell"/>
</dbReference>
<protein>
    <submittedName>
        <fullName evidence="6">Uncharacterized protein, isoform A</fullName>
    </submittedName>
</protein>
<dbReference type="AlphaFoldDB" id="B3MGZ6"/>
<name>B3MGZ6_DROAN</name>
<feature type="compositionally biased region" description="Basic and acidic residues" evidence="4">
    <location>
        <begin position="31"/>
        <end position="47"/>
    </location>
</feature>
<dbReference type="InterPro" id="IPR028307">
    <property type="entry name" value="Lin-54_fam"/>
</dbReference>
<dbReference type="GO" id="GO:0006355">
    <property type="term" value="P:regulation of DNA-templated transcription"/>
    <property type="evidence" value="ECO:0007669"/>
    <property type="project" value="TreeGrafter"/>
</dbReference>
<feature type="region of interest" description="Disordered" evidence="4">
    <location>
        <begin position="513"/>
        <end position="572"/>
    </location>
</feature>
<feature type="compositionally biased region" description="Low complexity" evidence="4">
    <location>
        <begin position="625"/>
        <end position="657"/>
    </location>
</feature>
<dbReference type="InParanoid" id="B3MGZ6"/>
<sequence length="921" mass="96732">MTSNRLSYTSEFLDDNTPLPELSFEDLMEPTAEKGGQHMDNDARGSDDNVVEGEDDSLNTPQFKKTVPEKRNHTPGVTVLKSHAIKVVTAGSGSTVASGSATTSLNPNKPQITDVKILNKLKPIVTSNTLKIGSTTIASTSSTAGGTSKTLSSMTQIKTPDGRVLFVQKSIPGTPSTSAKTLVTGSPTGSIRRIVAPTGIQKAVLSKGVAVAGTGLVKAAVPGRLSNSGITLKGITSVAGGSAKPSPSSTASPSTTGQPAKFQVVRTADGKIIKINQSGPSVVLNAKPQTTVAAAAPSVKPTTTGNVVVSKSGSQVVLKTTPAPKQVLTASPTPTTPSKMVVQSGGKQILVSSKNIIKLSPKSPGTSTASSAGSPSVSGLHAIQLPGKGGVQYVRVLSNKGATAGATAATTSKSTPGGQKITLLRSPAGAASTSTISASPAATSVAGSKAGPSPANKIVVKSAGGSIVPLPSVQTFVSKRALSATPNATKVSTTEVNQDSIRKHRLTDLNTQLKHISTGSDANDTSDTGPDAKKPRYVITMQQGKPQLQTTTPSGSNLVGRSPDKESPSAPKKIYNVIKSAGGNGVKYMIRNPQTMTHAMRRGYTGYMDNKMRTSLAATKQRLNQANPQQKKQLQVQAQAKQRIRQQQLQNQQAKGQDSGSQGLPTQGSQYLKVLGPTKPLYDTLKPPATGTGAAIDALGGLGASRRKHCNCSKSQCLKLYCDCFANGEFCQNCTCKDCFNNLDYEVERERAIRSCLDRNPSAFKPKITAPNSGDMRLHNKGCNCKRSGCLKNYCECYEAKIPCTSICKCVGCRNMEDRPDVDMDSLDGVVGAQQSKAKGAKDKKKIENRSNLYLTNDVIEATIMCMISRIVMHEKHSLPIEDTEREVMEELGESLNQIILYAKGKHDTSQLDDSKATAEA</sequence>
<dbReference type="InterPro" id="IPR033467">
    <property type="entry name" value="Tesmin/TSO1-like_CXC"/>
</dbReference>
<keyword evidence="7" id="KW-1185">Reference proteome</keyword>
<dbReference type="Proteomes" id="UP000007801">
    <property type="component" value="Unassembled WGS sequence"/>
</dbReference>
<organism evidence="6 7">
    <name type="scientific">Drosophila ananassae</name>
    <name type="common">Fruit fly</name>
    <dbReference type="NCBI Taxonomy" id="7217"/>
    <lineage>
        <taxon>Eukaryota</taxon>
        <taxon>Metazoa</taxon>
        <taxon>Ecdysozoa</taxon>
        <taxon>Arthropoda</taxon>
        <taxon>Hexapoda</taxon>
        <taxon>Insecta</taxon>
        <taxon>Pterygota</taxon>
        <taxon>Neoptera</taxon>
        <taxon>Endopterygota</taxon>
        <taxon>Diptera</taxon>
        <taxon>Brachycera</taxon>
        <taxon>Muscomorpha</taxon>
        <taxon>Ephydroidea</taxon>
        <taxon>Drosophilidae</taxon>
        <taxon>Drosophila</taxon>
        <taxon>Sophophora</taxon>
    </lineage>
</organism>
<dbReference type="EMBL" id="CH902619">
    <property type="protein sequence ID" value="EDV37914.1"/>
    <property type="molecule type" value="Genomic_DNA"/>
</dbReference>
<proteinExistence type="inferred from homology"/>
<dbReference type="GeneID" id="6496535"/>
<dbReference type="HOGENOM" id="CLU_309994_0_0_1"/>
<feature type="compositionally biased region" description="Polar residues" evidence="4">
    <location>
        <begin position="658"/>
        <end position="669"/>
    </location>
</feature>
<dbReference type="OMA" id="MNPQQQT"/>
<gene>
    <name evidence="6" type="primary">Dana\GF13699</name>
    <name evidence="6" type="synonym">dana_GLEANR_13705</name>
    <name evidence="6" type="ORF">GF13699</name>
</gene>
<dbReference type="Pfam" id="PF03638">
    <property type="entry name" value="TCR"/>
    <property type="match status" value="2"/>
</dbReference>
<feature type="region of interest" description="Disordered" evidence="4">
    <location>
        <begin position="623"/>
        <end position="669"/>
    </location>
</feature>
<dbReference type="PANTHER" id="PTHR12446">
    <property type="entry name" value="TESMIN/TSO1-RELATED"/>
    <property type="match status" value="1"/>
</dbReference>
<evidence type="ECO:0000256" key="4">
    <source>
        <dbReference type="SAM" id="MobiDB-lite"/>
    </source>
</evidence>
<feature type="compositionally biased region" description="Polar residues" evidence="4">
    <location>
        <begin position="540"/>
        <end position="559"/>
    </location>
</feature>
<feature type="region of interest" description="Disordered" evidence="4">
    <location>
        <begin position="433"/>
        <end position="453"/>
    </location>
</feature>
<feature type="compositionally biased region" description="Polar residues" evidence="4">
    <location>
        <begin position="513"/>
        <end position="528"/>
    </location>
</feature>
<feature type="compositionally biased region" description="Low complexity" evidence="4">
    <location>
        <begin position="433"/>
        <end position="444"/>
    </location>
</feature>
<dbReference type="STRING" id="7217.B3MGZ6"/>
<feature type="domain" description="CRC" evidence="5">
    <location>
        <begin position="706"/>
        <end position="818"/>
    </location>
</feature>
<feature type="compositionally biased region" description="Polar residues" evidence="4">
    <location>
        <begin position="1"/>
        <end position="10"/>
    </location>
</feature>
<evidence type="ECO:0000256" key="3">
    <source>
        <dbReference type="ARBA" id="ARBA00023242"/>
    </source>
</evidence>
<feature type="compositionally biased region" description="Low complexity" evidence="4">
    <location>
        <begin position="239"/>
        <end position="257"/>
    </location>
</feature>
<dbReference type="CTD" id="36499"/>
<dbReference type="KEGG" id="dan:6496535"/>
<evidence type="ECO:0000259" key="5">
    <source>
        <dbReference type="PROSITE" id="PS51634"/>
    </source>
</evidence>
<feature type="region of interest" description="Disordered" evidence="4">
    <location>
        <begin position="1"/>
        <end position="73"/>
    </location>
</feature>
<comment type="similarity">
    <text evidence="2">Belongs to the lin-54 family.</text>
</comment>
<dbReference type="PANTHER" id="PTHR12446:SF34">
    <property type="entry name" value="PROTEIN LIN-54 HOMOLOG"/>
    <property type="match status" value="1"/>
</dbReference>
<dbReference type="PhylomeDB" id="B3MGZ6"/>
<evidence type="ECO:0000256" key="2">
    <source>
        <dbReference type="ARBA" id="ARBA00007267"/>
    </source>
</evidence>
<dbReference type="SMART" id="SM01114">
    <property type="entry name" value="CXC"/>
    <property type="match status" value="2"/>
</dbReference>